<dbReference type="AlphaFoldDB" id="A0A940YHV2"/>
<dbReference type="Pfam" id="PF01869">
    <property type="entry name" value="BcrAD_BadFG"/>
    <property type="match status" value="1"/>
</dbReference>
<accession>A0A940YHV2</accession>
<feature type="domain" description="ATPase BadF/BadG/BcrA/BcrD type" evidence="1">
    <location>
        <begin position="24"/>
        <end position="273"/>
    </location>
</feature>
<organism evidence="2 3">
    <name type="scientific">Ideonella aquatica</name>
    <dbReference type="NCBI Taxonomy" id="2824119"/>
    <lineage>
        <taxon>Bacteria</taxon>
        <taxon>Pseudomonadati</taxon>
        <taxon>Pseudomonadota</taxon>
        <taxon>Betaproteobacteria</taxon>
        <taxon>Burkholderiales</taxon>
        <taxon>Sphaerotilaceae</taxon>
        <taxon>Ideonella</taxon>
    </lineage>
</organism>
<evidence type="ECO:0000259" key="1">
    <source>
        <dbReference type="Pfam" id="PF01869"/>
    </source>
</evidence>
<evidence type="ECO:0000313" key="2">
    <source>
        <dbReference type="EMBL" id="MBQ0960395.1"/>
    </source>
</evidence>
<dbReference type="Gene3D" id="3.30.420.40">
    <property type="match status" value="2"/>
</dbReference>
<gene>
    <name evidence="2" type="ORF">KAK06_15680</name>
</gene>
<dbReference type="SUPFAM" id="SSF53067">
    <property type="entry name" value="Actin-like ATPase domain"/>
    <property type="match status" value="2"/>
</dbReference>
<dbReference type="RefSeq" id="WP_210803069.1">
    <property type="nucleotide sequence ID" value="NZ_JAGQDE010000014.1"/>
</dbReference>
<dbReference type="InterPro" id="IPR002731">
    <property type="entry name" value="ATPase_BadF"/>
</dbReference>
<sequence length="311" mass="32073">MADADILPLHVNRRGPGADLRWLVGIDGGGTTTRLRLCSVKGELLSEATAGPSALGQGIHQAWEQVDLAFARAAERAGLEGLSWRQCAIGFGVSGANVRDLAEQLIEAAPDCALLAVDTDSFAAVLGAHGGGPGAVLIGGTGSVCEVLRSHGTRASVGGWGWVVGDEGSGAWLGKQGVRQVQHALDGRGSSGPMTRALLESIGGGTETFKQWCAAARQTEFAALAPVLFDCEAEDPVARGILDAAARALEALADAADPSGQLPLCLSGSVALQLAPRMRAHLLARRVLPRADATWGAVELARRAANLPIFE</sequence>
<dbReference type="EMBL" id="JAGQDE010000014">
    <property type="protein sequence ID" value="MBQ0960395.1"/>
    <property type="molecule type" value="Genomic_DNA"/>
</dbReference>
<protein>
    <submittedName>
        <fullName evidence="2">ATPase</fullName>
    </submittedName>
</protein>
<proteinExistence type="predicted"/>
<dbReference type="CDD" id="cd24082">
    <property type="entry name" value="ASKHA_NBD_GspK-like"/>
    <property type="match status" value="1"/>
</dbReference>
<comment type="caution">
    <text evidence="2">The sequence shown here is derived from an EMBL/GenBank/DDBJ whole genome shotgun (WGS) entry which is preliminary data.</text>
</comment>
<dbReference type="Proteomes" id="UP000678374">
    <property type="component" value="Unassembled WGS sequence"/>
</dbReference>
<keyword evidence="3" id="KW-1185">Reference proteome</keyword>
<name>A0A940YHV2_9BURK</name>
<dbReference type="InterPro" id="IPR043129">
    <property type="entry name" value="ATPase_NBD"/>
</dbReference>
<dbReference type="PANTHER" id="PTHR43190:SF3">
    <property type="entry name" value="N-ACETYL-D-GLUCOSAMINE KINASE"/>
    <property type="match status" value="1"/>
</dbReference>
<evidence type="ECO:0000313" key="3">
    <source>
        <dbReference type="Proteomes" id="UP000678374"/>
    </source>
</evidence>
<reference evidence="2" key="1">
    <citation type="submission" date="2021-04" db="EMBL/GenBank/DDBJ databases">
        <title>The genome sequence of Ideonella sp. 4Y11.</title>
        <authorList>
            <person name="Liu Y."/>
        </authorList>
    </citation>
    <scope>NUCLEOTIDE SEQUENCE</scope>
    <source>
        <strain evidence="2">4Y11</strain>
    </source>
</reference>
<dbReference type="InterPro" id="IPR052519">
    <property type="entry name" value="Euk-type_GlcNAc_Kinase"/>
</dbReference>
<dbReference type="PANTHER" id="PTHR43190">
    <property type="entry name" value="N-ACETYL-D-GLUCOSAMINE KINASE"/>
    <property type="match status" value="1"/>
</dbReference>